<dbReference type="Gene3D" id="2.60.120.560">
    <property type="entry name" value="Exo-inulinase, domain 1"/>
    <property type="match status" value="1"/>
</dbReference>
<sequence>MKFFLHQWRIKRTKHNSIENIVEDYYVYLIVVRGHLFKRTMNEDNDDEKHNNYGLEIVLQTTHSLWSNQLLFDFSKEDNFIFNFEFEFFLHTGDADLQVAFSDREALGTNECLIFRISGEADMTGTFLRNGYDHTDDAILYYEDSTQITWNEWNHIKFKLSKNTLTIYINHEILNETPFKIFNFPPCGYVGFVRNTWRLDKCTIRNIQGNYKKRPLIEAHDSIHTTC</sequence>
<dbReference type="VEuPathDB" id="AmoebaDB:NfTy_007350"/>
<reference evidence="1 2" key="1">
    <citation type="journal article" date="2019" name="Sci. Rep.">
        <title>Nanopore sequencing improves the draft genome of the human pathogenic amoeba Naegleria fowleri.</title>
        <authorList>
            <person name="Liechti N."/>
            <person name="Schurch N."/>
            <person name="Bruggmann R."/>
            <person name="Wittwer M."/>
        </authorList>
    </citation>
    <scope>NUCLEOTIDE SEQUENCE [LARGE SCALE GENOMIC DNA]</scope>
    <source>
        <strain evidence="1 2">ATCC 30894</strain>
    </source>
</reference>
<dbReference type="RefSeq" id="XP_044568391.1">
    <property type="nucleotide sequence ID" value="XM_044711354.1"/>
</dbReference>
<dbReference type="OrthoDB" id="10558054at2759"/>
<gene>
    <name evidence="1" type="ORF">FDP41_007593</name>
</gene>
<comment type="caution">
    <text evidence="1">The sequence shown here is derived from an EMBL/GenBank/DDBJ whole genome shotgun (WGS) entry which is preliminary data.</text>
</comment>
<evidence type="ECO:0000313" key="1">
    <source>
        <dbReference type="EMBL" id="KAF0983678.1"/>
    </source>
</evidence>
<dbReference type="OMA" id="TIYINHE"/>
<organism evidence="1 2">
    <name type="scientific">Naegleria fowleri</name>
    <name type="common">Brain eating amoeba</name>
    <dbReference type="NCBI Taxonomy" id="5763"/>
    <lineage>
        <taxon>Eukaryota</taxon>
        <taxon>Discoba</taxon>
        <taxon>Heterolobosea</taxon>
        <taxon>Tetramitia</taxon>
        <taxon>Eutetramitia</taxon>
        <taxon>Vahlkampfiidae</taxon>
        <taxon>Naegleria</taxon>
    </lineage>
</organism>
<dbReference type="VEuPathDB" id="AmoebaDB:NF0015600"/>
<accession>A0A6A5CDW1</accession>
<evidence type="ECO:0000313" key="2">
    <source>
        <dbReference type="Proteomes" id="UP000444721"/>
    </source>
</evidence>
<dbReference type="Proteomes" id="UP000444721">
    <property type="component" value="Unassembled WGS sequence"/>
</dbReference>
<dbReference type="VEuPathDB" id="AmoebaDB:FDP41_007593"/>
<keyword evidence="2" id="KW-1185">Reference proteome</keyword>
<evidence type="ECO:0008006" key="3">
    <source>
        <dbReference type="Google" id="ProtNLM"/>
    </source>
</evidence>
<dbReference type="GeneID" id="68114811"/>
<dbReference type="AlphaFoldDB" id="A0A6A5CDW1"/>
<name>A0A6A5CDW1_NAEFO</name>
<proteinExistence type="predicted"/>
<dbReference type="EMBL" id="VFQX01000004">
    <property type="protein sequence ID" value="KAF0983678.1"/>
    <property type="molecule type" value="Genomic_DNA"/>
</dbReference>
<protein>
    <recommendedName>
        <fullName evidence="3">Galectin</fullName>
    </recommendedName>
</protein>